<comment type="similarity">
    <text evidence="2">Belongs to the THOC2 family.</text>
</comment>
<accession>A0A9W6WYB6</accession>
<keyword evidence="6" id="KW-0472">Membrane</keyword>
<evidence type="ECO:0000259" key="8">
    <source>
        <dbReference type="Pfam" id="PF11732"/>
    </source>
</evidence>
<reference evidence="10" key="1">
    <citation type="submission" date="2023-04" db="EMBL/GenBank/DDBJ databases">
        <title>Phytophthora lilii NBRC 32176.</title>
        <authorList>
            <person name="Ichikawa N."/>
            <person name="Sato H."/>
            <person name="Tonouchi N."/>
        </authorList>
    </citation>
    <scope>NUCLEOTIDE SEQUENCE</scope>
    <source>
        <strain evidence="10">NBRC 32176</strain>
    </source>
</reference>
<dbReference type="InterPro" id="IPR021418">
    <property type="entry name" value="THO_THOC2_C"/>
</dbReference>
<evidence type="ECO:0000256" key="5">
    <source>
        <dbReference type="SAM" id="MobiDB-lite"/>
    </source>
</evidence>
<feature type="region of interest" description="Disordered" evidence="5">
    <location>
        <begin position="510"/>
        <end position="530"/>
    </location>
</feature>
<name>A0A9W6WYB6_9STRA</name>
<dbReference type="GO" id="GO:0006406">
    <property type="term" value="P:mRNA export from nucleus"/>
    <property type="evidence" value="ECO:0007669"/>
    <property type="project" value="InterPro"/>
</dbReference>
<feature type="compositionally biased region" description="Basic residues" evidence="5">
    <location>
        <begin position="1583"/>
        <end position="1595"/>
    </location>
</feature>
<dbReference type="EMBL" id="BSXW01000413">
    <property type="protein sequence ID" value="GMF21615.1"/>
    <property type="molecule type" value="Genomic_DNA"/>
</dbReference>
<evidence type="ECO:0000259" key="7">
    <source>
        <dbReference type="Pfam" id="PF11262"/>
    </source>
</evidence>
<dbReference type="Pfam" id="PF11262">
    <property type="entry name" value="Tho2"/>
    <property type="match status" value="1"/>
</dbReference>
<keyword evidence="6" id="KW-0812">Transmembrane</keyword>
<keyword evidence="4" id="KW-0539">Nucleus</keyword>
<evidence type="ECO:0000256" key="2">
    <source>
        <dbReference type="ARBA" id="ARBA00007857"/>
    </source>
</evidence>
<sequence length="1902" mass="212598">MAALDQERSGPGLIEFTSDLRDLASVVSDEYGTFEVSMIEVESEFDGLDGRRKPGPSVCERACLMCSEECLFIWLLLSAPFQVVTYKTLLFHAANFAFSVVAAVCVAVLYAAKLPLSIAAPCAVRFRRVETWALRRQLQLDCALFNFVAPRGERVMVYGPSVHMQQEEGLYGVYAQLYFGGVKLLCAGVPGAIAALMFVWSLQNVVSLAAQLGGDAAPATDAVNGRSLSPRHELDVMAVVAVVAVYACVLLLHVFAFISRQFSIFFCSQYLLYAGGHVEASERGHERHTSKEWRNLCAFVKAVADEKVVSLQNLKGLLEFDLLHDAELAQEPQVLAKKMVRINTKTLYTQTKYNLLREETEGFSKVLCLLHTGVTKSQLEATKTDLMALIGFFDLDANRVLDLVLDAYEMHPRNECFAQLLELFKRESLPHIMGFKFQFYKRDPPAVEGITTPRSLYRLAATLLNKGLLDVDALLPHLAPSRADIVKASMEHEKELIQKAGSFGQISLAAKKDTDKSEEEEKAAAAAEKRKQDAGHNQVYGLIVGLLEIGARERAFDMISWFQNRGVNPLTFTPLTTELCAVVNVMIEEVYAPLSSRSLQLVSGTSDAKSAKVLTIGAKKAVSTSNHYIRRVTLENCVSEVFPIVEMIGPQLFHDQFLFAKLLRIVGKLVDDHTKKPSTSEKDAKEVALLDKVKSLLVNTFLPAMSLQECNPSTAFLLWDLVKAFPCDERYRMYLHWFEAYDKYPELRLKEAQVVQSTRGVMRRLTADRAKLSARSLTHVAHSNPLIVFRTMLRQIQSYDNLIQPVVESFKFVTPLGMDVLSFVLVSELSRPQKSMKSDGTHVSLWLTSLANFSGSFYRRYPNVELAGLLQYLIQRLQNWASVDLIVLSELLTKMGSCLSLEDISVSQLEAQAGGPHLWYEPTDPKFQNRRAIPRLRDALIKRNLALPLCILICQMRSRIEYHEDRNLPHLKLLGRVYDTCQLTLSQLLQFLGGVVDPLVYRKMLPSITTLVHEYNVPAELAMGLCRPAMRSDDLVLQTAPRGVHATGGTNTASNGVKSNGSTDVSTGERCWYMYNPEFLKDVKEALRVKNGSDDKSEDPFTGLTPELYATFWGLKLYDIHIPFQQYESEIIRLRNSVTSGANASLSASERKKLKEKTTQMIDVLTTEQKDQVAHRKRVYERLEEMKTKFFKDEAKDHQTAIDELLQKCVIPRSLISPEDALFSAKFMERLHTFSTPQLSTLQYIHKVNMKVSAIVLCATEREASNSGIFMKETLGLILRWYQNGATYDDEAVHGKIGMSLDLKDDKKRLAHRQFKSAYARWHKQLELVYTTALSSGEYMQIRNTLVVLTKLIDVFPAGRGTAEVILAIVEKLTNEDREDIKIMAKRYFALLTKRKASLIDDRMLRTRNAPAKSPTAASSSNDKTNDTTDDKKKGSSDDDRHRDDARDSSTKPSLSRVDSQELESGEIVMGKSNSSDSMSSRTKQRDSDRGRSGNRDRISRGGRGGSADPPHDRRNRGERGEPEDRRDSSADAPGERRLSEERRGRPNHRERESSPSATKAMGRSSSTHSRTNEVRERSGSASRKHERSPAPRRSRSGDRNDDRGSNSDSRRSSRERERGRERGQANRGGRGEGDRRGRGERDASSHHSSRSRSHDRHERNQRNHGPMHGREEGEADNTPRKTEVSKPSPARIEESAKVTSSPKPERDSELSKSNRTNKSERESVKSVKNESSALEAGRKRARPAEQSEAALRRQLTADKEAKAKEQQQLQSGERTRPVARDRIRPPLPTPATASPAGKSSPTAVGTPTGGARKIVSLVSSSRKREREPATDSDPPSSNAPDGKRRRDGNGGGGSINGGAGSDQKRGGHDDKRKRKNKFGGEGNSGNNNNNGTHHQQQRDQM</sequence>
<keyword evidence="6" id="KW-1133">Transmembrane helix</keyword>
<dbReference type="GO" id="GO:0000445">
    <property type="term" value="C:THO complex part of transcription export complex"/>
    <property type="evidence" value="ECO:0007669"/>
    <property type="project" value="TreeGrafter"/>
</dbReference>
<feature type="compositionally biased region" description="Basic and acidic residues" evidence="5">
    <location>
        <begin position="1756"/>
        <end position="1766"/>
    </location>
</feature>
<comment type="caution">
    <text evidence="10">The sequence shown here is derived from an EMBL/GenBank/DDBJ whole genome shotgun (WGS) entry which is preliminary data.</text>
</comment>
<feature type="compositionally biased region" description="Basic and acidic residues" evidence="5">
    <location>
        <begin position="1737"/>
        <end position="1746"/>
    </location>
</feature>
<feature type="compositionally biased region" description="Basic and acidic residues" evidence="5">
    <location>
        <begin position="1424"/>
        <end position="1450"/>
    </location>
</feature>
<feature type="domain" description="THO complex subunitTHOC2 C-terminal" evidence="7">
    <location>
        <begin position="1103"/>
        <end position="1392"/>
    </location>
</feature>
<dbReference type="InterPro" id="IPR021726">
    <property type="entry name" value="THO_THOC2_N"/>
</dbReference>
<evidence type="ECO:0000313" key="11">
    <source>
        <dbReference type="Proteomes" id="UP001165083"/>
    </source>
</evidence>
<dbReference type="GO" id="GO:0006397">
    <property type="term" value="P:mRNA processing"/>
    <property type="evidence" value="ECO:0007669"/>
    <property type="project" value="InterPro"/>
</dbReference>
<protein>
    <recommendedName>
        <fullName evidence="3">THO complex subunit 2</fullName>
    </recommendedName>
</protein>
<dbReference type="PANTHER" id="PTHR21597">
    <property type="entry name" value="THO2 PROTEIN"/>
    <property type="match status" value="1"/>
</dbReference>
<dbReference type="PANTHER" id="PTHR21597:SF0">
    <property type="entry name" value="THO COMPLEX SUBUNIT 2"/>
    <property type="match status" value="1"/>
</dbReference>
<keyword evidence="11" id="KW-1185">Reference proteome</keyword>
<dbReference type="GO" id="GO:0003729">
    <property type="term" value="F:mRNA binding"/>
    <property type="evidence" value="ECO:0007669"/>
    <property type="project" value="TreeGrafter"/>
</dbReference>
<feature type="compositionally biased region" description="Basic and acidic residues" evidence="5">
    <location>
        <begin position="1484"/>
        <end position="1500"/>
    </location>
</feature>
<dbReference type="InterPro" id="IPR032302">
    <property type="entry name" value="THOC2_N"/>
</dbReference>
<feature type="domain" description="THO complex subunitTHOC2 N-terminal" evidence="8">
    <location>
        <begin position="777"/>
        <end position="851"/>
    </location>
</feature>
<organism evidence="10 11">
    <name type="scientific">Phytophthora lilii</name>
    <dbReference type="NCBI Taxonomy" id="2077276"/>
    <lineage>
        <taxon>Eukaryota</taxon>
        <taxon>Sar</taxon>
        <taxon>Stramenopiles</taxon>
        <taxon>Oomycota</taxon>
        <taxon>Peronosporomycetes</taxon>
        <taxon>Peronosporales</taxon>
        <taxon>Peronosporaceae</taxon>
        <taxon>Phytophthora</taxon>
    </lineage>
</organism>
<feature type="compositionally biased region" description="Basic and acidic residues" evidence="5">
    <location>
        <begin position="1774"/>
        <end position="1785"/>
    </location>
</feature>
<feature type="compositionally biased region" description="Basic and acidic residues" evidence="5">
    <location>
        <begin position="1510"/>
        <end position="1554"/>
    </location>
</feature>
<gene>
    <name evidence="10" type="ORF">Plil01_000854800</name>
</gene>
<dbReference type="Pfam" id="PF16134">
    <property type="entry name" value="THOC2_N"/>
    <property type="match status" value="1"/>
</dbReference>
<feature type="transmembrane region" description="Helical" evidence="6">
    <location>
        <begin position="89"/>
        <end position="111"/>
    </location>
</feature>
<comment type="subcellular location">
    <subcellularLocation>
        <location evidence="1">Nucleus</location>
    </subcellularLocation>
</comment>
<dbReference type="InterPro" id="IPR040007">
    <property type="entry name" value="Tho2"/>
</dbReference>
<evidence type="ECO:0000259" key="9">
    <source>
        <dbReference type="Pfam" id="PF16134"/>
    </source>
</evidence>
<feature type="compositionally biased region" description="Basic and acidic residues" evidence="5">
    <location>
        <begin position="1704"/>
        <end position="1729"/>
    </location>
</feature>
<evidence type="ECO:0000256" key="6">
    <source>
        <dbReference type="SAM" id="Phobius"/>
    </source>
</evidence>
<feature type="compositionally biased region" description="Basic and acidic residues" evidence="5">
    <location>
        <begin position="1596"/>
        <end position="1646"/>
    </location>
</feature>
<feature type="compositionally biased region" description="Gly residues" evidence="5">
    <location>
        <begin position="1850"/>
        <end position="1861"/>
    </location>
</feature>
<evidence type="ECO:0000256" key="3">
    <source>
        <dbReference type="ARBA" id="ARBA00019596"/>
    </source>
</evidence>
<dbReference type="OrthoDB" id="29024at2759"/>
<evidence type="ECO:0000313" key="10">
    <source>
        <dbReference type="EMBL" id="GMF21615.1"/>
    </source>
</evidence>
<feature type="compositionally biased region" description="Basic and acidic residues" evidence="5">
    <location>
        <begin position="1669"/>
        <end position="1685"/>
    </location>
</feature>
<feature type="region of interest" description="Disordered" evidence="5">
    <location>
        <begin position="1403"/>
        <end position="1902"/>
    </location>
</feature>
<feature type="domain" description="THO complex subunit 2 N-terminal" evidence="9">
    <location>
        <begin position="300"/>
        <end position="775"/>
    </location>
</feature>
<evidence type="ECO:0000256" key="4">
    <source>
        <dbReference type="ARBA" id="ARBA00023242"/>
    </source>
</evidence>
<dbReference type="Pfam" id="PF11732">
    <property type="entry name" value="Thoc2"/>
    <property type="match status" value="1"/>
</dbReference>
<feature type="transmembrane region" description="Helical" evidence="6">
    <location>
        <begin position="236"/>
        <end position="258"/>
    </location>
</feature>
<dbReference type="Proteomes" id="UP001165083">
    <property type="component" value="Unassembled WGS sequence"/>
</dbReference>
<feature type="compositionally biased region" description="Low complexity" evidence="5">
    <location>
        <begin position="1410"/>
        <end position="1423"/>
    </location>
</feature>
<evidence type="ECO:0000256" key="1">
    <source>
        <dbReference type="ARBA" id="ARBA00004123"/>
    </source>
</evidence>
<proteinExistence type="inferred from homology"/>